<evidence type="ECO:0000313" key="11">
    <source>
        <dbReference type="Proteomes" id="UP000839052"/>
    </source>
</evidence>
<evidence type="ECO:0000256" key="3">
    <source>
        <dbReference type="ARBA" id="ARBA00022801"/>
    </source>
</evidence>
<evidence type="ECO:0000256" key="6">
    <source>
        <dbReference type="ARBA" id="ARBA00023316"/>
    </source>
</evidence>
<dbReference type="InterPro" id="IPR018044">
    <property type="entry name" value="Peptidase_S11"/>
</dbReference>
<organism evidence="10 11">
    <name type="scientific">Candidatus Nitrotoga arctica</name>
    <dbReference type="NCBI Taxonomy" id="453162"/>
    <lineage>
        <taxon>Bacteria</taxon>
        <taxon>Pseudomonadati</taxon>
        <taxon>Pseudomonadota</taxon>
        <taxon>Betaproteobacteria</taxon>
        <taxon>Nitrosomonadales</taxon>
        <taxon>Gallionellaceae</taxon>
        <taxon>Candidatus Nitrotoga</taxon>
    </lineage>
</organism>
<dbReference type="PANTHER" id="PTHR21581:SF26">
    <property type="entry name" value="D-ALANYL-D-ALANINE ENDOPEPTIDASE"/>
    <property type="match status" value="1"/>
</dbReference>
<name>A0ABM8Z0S4_9PROT</name>
<dbReference type="SUPFAM" id="SSF56601">
    <property type="entry name" value="beta-lactamase/transpeptidase-like"/>
    <property type="match status" value="1"/>
</dbReference>
<feature type="chain" id="PRO_5045827590" evidence="8">
    <location>
        <begin position="21"/>
        <end position="299"/>
    </location>
</feature>
<comment type="similarity">
    <text evidence="1 7">Belongs to the peptidase S11 family.</text>
</comment>
<keyword evidence="2 8" id="KW-0732">Signal</keyword>
<keyword evidence="6" id="KW-0961">Cell wall biogenesis/degradation</keyword>
<dbReference type="InterPro" id="IPR001967">
    <property type="entry name" value="Peptidase_S11_N"/>
</dbReference>
<evidence type="ECO:0000256" key="1">
    <source>
        <dbReference type="ARBA" id="ARBA00007164"/>
    </source>
</evidence>
<dbReference type="RefSeq" id="WP_239797194.1">
    <property type="nucleotide sequence ID" value="NZ_OU912926.1"/>
</dbReference>
<evidence type="ECO:0000313" key="10">
    <source>
        <dbReference type="EMBL" id="CAG9933418.1"/>
    </source>
</evidence>
<accession>A0ABM8Z0S4</accession>
<evidence type="ECO:0000256" key="2">
    <source>
        <dbReference type="ARBA" id="ARBA00022729"/>
    </source>
</evidence>
<feature type="signal peptide" evidence="8">
    <location>
        <begin position="1"/>
        <end position="20"/>
    </location>
</feature>
<proteinExistence type="inferred from homology"/>
<reference evidence="10 11" key="1">
    <citation type="submission" date="2021-10" db="EMBL/GenBank/DDBJ databases">
        <authorList>
            <person name="Koch H."/>
        </authorList>
    </citation>
    <scope>NUCLEOTIDE SEQUENCE [LARGE SCALE GENOMIC DNA]</scope>
    <source>
        <strain evidence="10">6680</strain>
    </source>
</reference>
<dbReference type="InterPro" id="IPR012338">
    <property type="entry name" value="Beta-lactam/transpept-like"/>
</dbReference>
<sequence length="299" mass="32476">MCKKFMMLVLLLAPALVVQAAPNKAITQKQVDDLTSTVLKYTSSPKLSSSIALIYDEQEQRPLYSKNANAVVPIASITKLMTAIVVLDAELPLEEKITISVFDFDILKGSHSRMRIGMTLTRGELLNLALMSSENRAAAALARTYPGGTSAAVAMMNAKALELGMMKTHFNDATGLNSGNTSTAQDLVKMLIAAQHYKLIHKYSTTASHLVAAPGFPPLRFGNTNPLVKNASWDIGVSKTGYINEAGRCLVMHAHIMHRPVIIVLLDSQGKNTRVGDANRIKKWMESAAASRGRNTRRG</sequence>
<dbReference type="Proteomes" id="UP000839052">
    <property type="component" value="Chromosome"/>
</dbReference>
<dbReference type="Gene3D" id="3.40.710.10">
    <property type="entry name" value="DD-peptidase/beta-lactamase superfamily"/>
    <property type="match status" value="1"/>
</dbReference>
<evidence type="ECO:0000259" key="9">
    <source>
        <dbReference type="Pfam" id="PF00768"/>
    </source>
</evidence>
<dbReference type="Pfam" id="PF00768">
    <property type="entry name" value="Peptidase_S11"/>
    <property type="match status" value="1"/>
</dbReference>
<evidence type="ECO:0000256" key="4">
    <source>
        <dbReference type="ARBA" id="ARBA00022960"/>
    </source>
</evidence>
<evidence type="ECO:0000256" key="5">
    <source>
        <dbReference type="ARBA" id="ARBA00022984"/>
    </source>
</evidence>
<dbReference type="PANTHER" id="PTHR21581">
    <property type="entry name" value="D-ALANYL-D-ALANINE CARBOXYPEPTIDASE"/>
    <property type="match status" value="1"/>
</dbReference>
<dbReference type="EMBL" id="OU912926">
    <property type="protein sequence ID" value="CAG9933418.1"/>
    <property type="molecule type" value="Genomic_DNA"/>
</dbReference>
<dbReference type="NCBIfam" id="NF008668">
    <property type="entry name" value="PRK11669.1"/>
    <property type="match status" value="1"/>
</dbReference>
<keyword evidence="3" id="KW-0378">Hydrolase</keyword>
<gene>
    <name evidence="10" type="ORF">NTG6680_2169</name>
</gene>
<keyword evidence="4" id="KW-0133">Cell shape</keyword>
<keyword evidence="5" id="KW-0573">Peptidoglycan synthesis</keyword>
<dbReference type="PRINTS" id="PR00725">
    <property type="entry name" value="DADACBPTASE1"/>
</dbReference>
<feature type="domain" description="Peptidase S11 D-alanyl-D-alanine carboxypeptidase A N-terminal" evidence="9">
    <location>
        <begin position="42"/>
        <end position="269"/>
    </location>
</feature>
<keyword evidence="11" id="KW-1185">Reference proteome</keyword>
<protein>
    <submittedName>
        <fullName evidence="10">Peptidase_S11 domain-containing protein</fullName>
    </submittedName>
</protein>
<evidence type="ECO:0000256" key="8">
    <source>
        <dbReference type="SAM" id="SignalP"/>
    </source>
</evidence>
<evidence type="ECO:0000256" key="7">
    <source>
        <dbReference type="RuleBase" id="RU004016"/>
    </source>
</evidence>